<organism evidence="1 2">
    <name type="scientific">Xenotaenia resolanae</name>
    <dbReference type="NCBI Taxonomy" id="208358"/>
    <lineage>
        <taxon>Eukaryota</taxon>
        <taxon>Metazoa</taxon>
        <taxon>Chordata</taxon>
        <taxon>Craniata</taxon>
        <taxon>Vertebrata</taxon>
        <taxon>Euteleostomi</taxon>
        <taxon>Actinopterygii</taxon>
        <taxon>Neopterygii</taxon>
        <taxon>Teleostei</taxon>
        <taxon>Neoteleostei</taxon>
        <taxon>Acanthomorphata</taxon>
        <taxon>Ovalentaria</taxon>
        <taxon>Atherinomorphae</taxon>
        <taxon>Cyprinodontiformes</taxon>
        <taxon>Goodeidae</taxon>
        <taxon>Xenotaenia</taxon>
    </lineage>
</organism>
<dbReference type="EMBL" id="JAHRIM010080520">
    <property type="protein sequence ID" value="MEQ2274874.1"/>
    <property type="molecule type" value="Genomic_DNA"/>
</dbReference>
<dbReference type="Proteomes" id="UP001444071">
    <property type="component" value="Unassembled WGS sequence"/>
</dbReference>
<proteinExistence type="predicted"/>
<accession>A0ABV0X0R3</accession>
<comment type="caution">
    <text evidence="1">The sequence shown here is derived from an EMBL/GenBank/DDBJ whole genome shotgun (WGS) entry which is preliminary data.</text>
</comment>
<protein>
    <recommendedName>
        <fullName evidence="3">Secreted protein</fullName>
    </recommendedName>
</protein>
<keyword evidence="2" id="KW-1185">Reference proteome</keyword>
<gene>
    <name evidence="1" type="ORF">XENORESO_014199</name>
</gene>
<evidence type="ECO:0000313" key="2">
    <source>
        <dbReference type="Proteomes" id="UP001444071"/>
    </source>
</evidence>
<sequence length="113" mass="12794">MCKCLGVICLFSIQIRPHFSNMVTVCQCFNASTMMRLRDTANTAESDTRKTFNIVIDMLTATWWINRITKTVTKQYSAIHTAVLHQTNTLNVCLHSFAESVRIKDKKHAAGIS</sequence>
<evidence type="ECO:0008006" key="3">
    <source>
        <dbReference type="Google" id="ProtNLM"/>
    </source>
</evidence>
<name>A0ABV0X0R3_9TELE</name>
<evidence type="ECO:0000313" key="1">
    <source>
        <dbReference type="EMBL" id="MEQ2274874.1"/>
    </source>
</evidence>
<reference evidence="1 2" key="1">
    <citation type="submission" date="2021-06" db="EMBL/GenBank/DDBJ databases">
        <authorList>
            <person name="Palmer J.M."/>
        </authorList>
    </citation>
    <scope>NUCLEOTIDE SEQUENCE [LARGE SCALE GENOMIC DNA]</scope>
    <source>
        <strain evidence="1 2">XR_2019</strain>
        <tissue evidence="1">Muscle</tissue>
    </source>
</reference>